<evidence type="ECO:0000313" key="7">
    <source>
        <dbReference type="EMBL" id="WOG88176.1"/>
    </source>
</evidence>
<dbReference type="OrthoDB" id="5835829at2759"/>
<dbReference type="PANTHER" id="PTHR48049:SF34">
    <property type="entry name" value="UDP-GLYCOSYLTRANSFERASE 79B30-LIKE"/>
    <property type="match status" value="1"/>
</dbReference>
<dbReference type="InterPro" id="IPR035595">
    <property type="entry name" value="UDP_glycos_trans_CS"/>
</dbReference>
<dbReference type="Proteomes" id="UP000077755">
    <property type="component" value="Chromosome 2"/>
</dbReference>
<reference evidence="7" key="2">
    <citation type="submission" date="2022-03" db="EMBL/GenBank/DDBJ databases">
        <title>Draft title - Genomic analysis of global carrot germplasm unveils the trajectory of domestication and the origin of high carotenoid orange carrot.</title>
        <authorList>
            <person name="Iorizzo M."/>
            <person name="Ellison S."/>
            <person name="Senalik D."/>
            <person name="Macko-Podgorni A."/>
            <person name="Grzebelus D."/>
            <person name="Bostan H."/>
            <person name="Rolling W."/>
            <person name="Curaba J."/>
            <person name="Simon P."/>
        </authorList>
    </citation>
    <scope>NUCLEOTIDE SEQUENCE</scope>
    <source>
        <tissue evidence="7">Leaf</tissue>
    </source>
</reference>
<dbReference type="FunFam" id="3.40.50.2000:FF:000087">
    <property type="entry name" value="Glycosyltransferase"/>
    <property type="match status" value="1"/>
</dbReference>
<dbReference type="PROSITE" id="PS00375">
    <property type="entry name" value="UDPGT"/>
    <property type="match status" value="1"/>
</dbReference>
<dbReference type="GO" id="GO:0009718">
    <property type="term" value="P:anthocyanin-containing compound biosynthetic process"/>
    <property type="evidence" value="ECO:0007669"/>
    <property type="project" value="UniProtKB-ARBA"/>
</dbReference>
<sequence length="457" mass="51186">MSDKKFHIAMYPWFAMGHLTSFLHLSNKFAERGHKILFFVPCKTLDKLKQFNLHPDLITFIPVTVPHVEGLPPGAETTADITYPMQPYLMTAMDMTQPTVEASLKELMPHFVFFDFTHWLPSVARPLGIKTIHYCTISSAATGYLIREKGSFKNIQFTEADLMEPPPGFPSSSMIKLFAHEARQLSGAGVKKYGKNISFSERVFTAFTECDAIAFKTCRELEGPYCDYVENHFKRPILLAGPVVPEQPASKLDEKWANWLDAQQPNSVIFCAFGSECILPSDRFQELLLGFELTSLPFLAALRPPFGIESIEAALPEGFNKRTQERGIVHGGWIQQQLILAHPSVGCFVTHCGYGSLSESLVNKCQLVLLPSVGDQFINARMMGRDLKVGVEVEIGENGVLTKTSICKAIQSVMDVDSEVGKEVRENHSKFRELLLGRGFEDSYIDGFVEKMQGFLQ</sequence>
<dbReference type="EC" id="2.4.1.-" evidence="6"/>
<proteinExistence type="inferred from homology"/>
<keyword evidence="8" id="KW-1185">Reference proteome</keyword>
<dbReference type="KEGG" id="dcr:108206257"/>
<comment type="similarity">
    <text evidence="2 5">Belongs to the UDP-glycosyltransferase family.</text>
</comment>
<organism evidence="7 8">
    <name type="scientific">Daucus carota subsp. sativus</name>
    <name type="common">Carrot</name>
    <dbReference type="NCBI Taxonomy" id="79200"/>
    <lineage>
        <taxon>Eukaryota</taxon>
        <taxon>Viridiplantae</taxon>
        <taxon>Streptophyta</taxon>
        <taxon>Embryophyta</taxon>
        <taxon>Tracheophyta</taxon>
        <taxon>Spermatophyta</taxon>
        <taxon>Magnoliopsida</taxon>
        <taxon>eudicotyledons</taxon>
        <taxon>Gunneridae</taxon>
        <taxon>Pentapetalae</taxon>
        <taxon>asterids</taxon>
        <taxon>campanulids</taxon>
        <taxon>Apiales</taxon>
        <taxon>Apiaceae</taxon>
        <taxon>Apioideae</taxon>
        <taxon>Scandiceae</taxon>
        <taxon>Daucinae</taxon>
        <taxon>Daucus</taxon>
        <taxon>Daucus sect. Daucus</taxon>
    </lineage>
</organism>
<keyword evidence="5" id="KW-0328">Glycosyltransferase</keyword>
<evidence type="ECO:0000256" key="4">
    <source>
        <dbReference type="ARBA" id="ARBA00023229"/>
    </source>
</evidence>
<gene>
    <name evidence="7" type="ORF">DCAR_0207410</name>
</gene>
<dbReference type="FunFam" id="3.40.50.2000:FF:000037">
    <property type="entry name" value="Glycosyltransferase"/>
    <property type="match status" value="1"/>
</dbReference>
<dbReference type="InterPro" id="IPR050481">
    <property type="entry name" value="UDP-glycosyltransf_plant"/>
</dbReference>
<dbReference type="InterPro" id="IPR002213">
    <property type="entry name" value="UDP_glucos_trans"/>
</dbReference>
<dbReference type="GO" id="GO:0016114">
    <property type="term" value="P:terpenoid biosynthetic process"/>
    <property type="evidence" value="ECO:0007669"/>
    <property type="project" value="UniProtKB-UniPathway"/>
</dbReference>
<keyword evidence="3 5" id="KW-0808">Transferase</keyword>
<evidence type="ECO:0000256" key="1">
    <source>
        <dbReference type="ARBA" id="ARBA00004721"/>
    </source>
</evidence>
<protein>
    <recommendedName>
        <fullName evidence="6">Glycosyltransferase</fullName>
        <ecNumber evidence="6">2.4.1.-</ecNumber>
    </recommendedName>
</protein>
<name>A0A162ATP1_DAUCS</name>
<evidence type="ECO:0000313" key="8">
    <source>
        <dbReference type="Proteomes" id="UP000077755"/>
    </source>
</evidence>
<dbReference type="Gramene" id="KZN05743">
    <property type="protein sequence ID" value="KZN05743"/>
    <property type="gene ID" value="DCAR_006580"/>
</dbReference>
<evidence type="ECO:0000256" key="5">
    <source>
        <dbReference type="RuleBase" id="RU003718"/>
    </source>
</evidence>
<evidence type="ECO:0000256" key="6">
    <source>
        <dbReference type="RuleBase" id="RU362057"/>
    </source>
</evidence>
<dbReference type="Pfam" id="PF00201">
    <property type="entry name" value="UDPGT"/>
    <property type="match status" value="1"/>
</dbReference>
<keyword evidence="4" id="KW-0414">Isoprene biosynthesis</keyword>
<evidence type="ECO:0000256" key="2">
    <source>
        <dbReference type="ARBA" id="ARBA00009995"/>
    </source>
</evidence>
<dbReference type="Gene3D" id="3.40.50.2000">
    <property type="entry name" value="Glycogen Phosphorylase B"/>
    <property type="match status" value="2"/>
</dbReference>
<accession>A0A162ATP1</accession>
<dbReference type="EMBL" id="CP093344">
    <property type="protein sequence ID" value="WOG88176.1"/>
    <property type="molecule type" value="Genomic_DNA"/>
</dbReference>
<dbReference type="PANTHER" id="PTHR48049">
    <property type="entry name" value="GLYCOSYLTRANSFERASE"/>
    <property type="match status" value="1"/>
</dbReference>
<dbReference type="AlphaFoldDB" id="A0A162ATP1"/>
<dbReference type="OMA" id="FINARIM"/>
<reference evidence="7" key="1">
    <citation type="journal article" date="2016" name="Nat. Genet.">
        <title>A high-quality carrot genome assembly provides new insights into carotenoid accumulation and asterid genome evolution.</title>
        <authorList>
            <person name="Iorizzo M."/>
            <person name="Ellison S."/>
            <person name="Senalik D."/>
            <person name="Zeng P."/>
            <person name="Satapoomin P."/>
            <person name="Huang J."/>
            <person name="Bowman M."/>
            <person name="Iovene M."/>
            <person name="Sanseverino W."/>
            <person name="Cavagnaro P."/>
            <person name="Yildiz M."/>
            <person name="Macko-Podgorni A."/>
            <person name="Moranska E."/>
            <person name="Grzebelus E."/>
            <person name="Grzebelus D."/>
            <person name="Ashrafi H."/>
            <person name="Zheng Z."/>
            <person name="Cheng S."/>
            <person name="Spooner D."/>
            <person name="Van Deynze A."/>
            <person name="Simon P."/>
        </authorList>
    </citation>
    <scope>NUCLEOTIDE SEQUENCE</scope>
    <source>
        <tissue evidence="7">Leaf</tissue>
    </source>
</reference>
<dbReference type="CDD" id="cd03784">
    <property type="entry name" value="GT1_Gtf-like"/>
    <property type="match status" value="1"/>
</dbReference>
<dbReference type="GO" id="GO:0035251">
    <property type="term" value="F:UDP-glucosyltransferase activity"/>
    <property type="evidence" value="ECO:0007669"/>
    <property type="project" value="InterPro"/>
</dbReference>
<evidence type="ECO:0000256" key="3">
    <source>
        <dbReference type="ARBA" id="ARBA00022679"/>
    </source>
</evidence>
<dbReference type="SUPFAM" id="SSF53756">
    <property type="entry name" value="UDP-Glycosyltransferase/glycogen phosphorylase"/>
    <property type="match status" value="1"/>
</dbReference>
<comment type="pathway">
    <text evidence="1">Secondary metabolite biosynthesis; terpenoid biosynthesis.</text>
</comment>